<proteinExistence type="predicted"/>
<gene>
    <name evidence="2" type="ORF">AAHA92_01199</name>
</gene>
<name>A0ABD1IM34_SALDI</name>
<keyword evidence="3" id="KW-1185">Reference proteome</keyword>
<dbReference type="Gene3D" id="3.40.250.10">
    <property type="entry name" value="Rhodanese-like domain"/>
    <property type="match status" value="1"/>
</dbReference>
<feature type="domain" description="Rhodanese" evidence="1">
    <location>
        <begin position="26"/>
        <end position="123"/>
    </location>
</feature>
<organism evidence="2 3">
    <name type="scientific">Salvia divinorum</name>
    <name type="common">Maria pastora</name>
    <name type="synonym">Diviner's sage</name>
    <dbReference type="NCBI Taxonomy" id="28513"/>
    <lineage>
        <taxon>Eukaryota</taxon>
        <taxon>Viridiplantae</taxon>
        <taxon>Streptophyta</taxon>
        <taxon>Embryophyta</taxon>
        <taxon>Tracheophyta</taxon>
        <taxon>Spermatophyta</taxon>
        <taxon>Magnoliopsida</taxon>
        <taxon>eudicotyledons</taxon>
        <taxon>Gunneridae</taxon>
        <taxon>Pentapetalae</taxon>
        <taxon>asterids</taxon>
        <taxon>lamiids</taxon>
        <taxon>Lamiales</taxon>
        <taxon>Lamiaceae</taxon>
        <taxon>Nepetoideae</taxon>
        <taxon>Mentheae</taxon>
        <taxon>Salviinae</taxon>
        <taxon>Salvia</taxon>
        <taxon>Salvia subgen. Calosphace</taxon>
    </lineage>
</organism>
<dbReference type="EMBL" id="JBEAFC010000001">
    <property type="protein sequence ID" value="KAL1569760.1"/>
    <property type="molecule type" value="Genomic_DNA"/>
</dbReference>
<sequence>MDIIKKSGTEVITVDIQAAKDLLTLGHHYLDVRTEAEFKKGHLENALNIPYMFTTPEGRVKNPKFLEQVMAILGKEDNLVVGCQSGVRSVYATRDLLDAEFKRVLNMGGGYIAWAGNGFTVKKSENVEI</sequence>
<dbReference type="SUPFAM" id="SSF52821">
    <property type="entry name" value="Rhodanese/Cell cycle control phosphatase"/>
    <property type="match status" value="1"/>
</dbReference>
<dbReference type="PROSITE" id="PS50206">
    <property type="entry name" value="RHODANESE_3"/>
    <property type="match status" value="1"/>
</dbReference>
<dbReference type="Proteomes" id="UP001567538">
    <property type="component" value="Unassembled WGS sequence"/>
</dbReference>
<evidence type="ECO:0000313" key="3">
    <source>
        <dbReference type="Proteomes" id="UP001567538"/>
    </source>
</evidence>
<comment type="caution">
    <text evidence="2">The sequence shown here is derived from an EMBL/GenBank/DDBJ whole genome shotgun (WGS) entry which is preliminary data.</text>
</comment>
<dbReference type="PANTHER" id="PTHR44542:SF12">
    <property type="entry name" value="THIOSULFATE SULFURTRANSFERASE 18"/>
    <property type="match status" value="1"/>
</dbReference>
<reference evidence="2 3" key="1">
    <citation type="submission" date="2024-06" db="EMBL/GenBank/DDBJ databases">
        <title>A chromosome level genome sequence of Diviner's sage (Salvia divinorum).</title>
        <authorList>
            <person name="Ford S.A."/>
            <person name="Ro D.-K."/>
            <person name="Ness R.W."/>
            <person name="Phillips M.A."/>
        </authorList>
    </citation>
    <scope>NUCLEOTIDE SEQUENCE [LARGE SCALE GENOMIC DNA]</scope>
    <source>
        <strain evidence="2">SAF-2024a</strain>
        <tissue evidence="2">Leaf</tissue>
    </source>
</reference>
<evidence type="ECO:0000259" key="1">
    <source>
        <dbReference type="PROSITE" id="PS50206"/>
    </source>
</evidence>
<protein>
    <submittedName>
        <fullName evidence="2">Thiosulfate sulfurtransferase 18-like</fullName>
    </submittedName>
</protein>
<dbReference type="CDD" id="cd00158">
    <property type="entry name" value="RHOD"/>
    <property type="match status" value="1"/>
</dbReference>
<accession>A0ABD1IM34</accession>
<dbReference type="SMART" id="SM00450">
    <property type="entry name" value="RHOD"/>
    <property type="match status" value="1"/>
</dbReference>
<dbReference type="Pfam" id="PF00581">
    <property type="entry name" value="Rhodanese"/>
    <property type="match status" value="1"/>
</dbReference>
<dbReference type="AlphaFoldDB" id="A0ABD1IM34"/>
<dbReference type="PANTHER" id="PTHR44542">
    <property type="entry name" value="THIOSULFATE SULFURTRANSFERASE 18"/>
    <property type="match status" value="1"/>
</dbReference>
<dbReference type="InterPro" id="IPR001763">
    <property type="entry name" value="Rhodanese-like_dom"/>
</dbReference>
<dbReference type="InterPro" id="IPR036873">
    <property type="entry name" value="Rhodanese-like_dom_sf"/>
</dbReference>
<evidence type="ECO:0000313" key="2">
    <source>
        <dbReference type="EMBL" id="KAL1569760.1"/>
    </source>
</evidence>
<dbReference type="InterPro" id="IPR044684">
    <property type="entry name" value="STR17/STR18/HARC1-like"/>
</dbReference>